<dbReference type="PANTHER" id="PTHR42803:SF1">
    <property type="entry name" value="BROAD-SPECIFICITY LINEAR ACYL-COA DEHYDROGENASE FADE5"/>
    <property type="match status" value="1"/>
</dbReference>
<proteinExistence type="inferred from homology"/>
<dbReference type="Pfam" id="PF12806">
    <property type="entry name" value="Acyl-CoA_dh_C"/>
    <property type="match status" value="1"/>
</dbReference>
<evidence type="ECO:0000256" key="5">
    <source>
        <dbReference type="ARBA" id="ARBA00023002"/>
    </source>
</evidence>
<dbReference type="InterPro" id="IPR037069">
    <property type="entry name" value="AcylCoA_DH/ox_N_sf"/>
</dbReference>
<accession>Q3SUY7</accession>
<evidence type="ECO:0000259" key="13">
    <source>
        <dbReference type="Pfam" id="PF02771"/>
    </source>
</evidence>
<evidence type="ECO:0000259" key="11">
    <source>
        <dbReference type="Pfam" id="PF00441"/>
    </source>
</evidence>
<dbReference type="KEGG" id="nwi:Nwi_0637"/>
<evidence type="ECO:0000256" key="2">
    <source>
        <dbReference type="ARBA" id="ARBA00009347"/>
    </source>
</evidence>
<dbReference type="InterPro" id="IPR009100">
    <property type="entry name" value="AcylCoA_DH/oxidase_NM_dom_sf"/>
</dbReference>
<protein>
    <recommendedName>
        <fullName evidence="9">3-methylmercaptopropionyl-CoA dehydrogenase</fullName>
        <ecNumber evidence="8">1.3.99.41</ecNumber>
    </recommendedName>
</protein>
<evidence type="ECO:0000256" key="7">
    <source>
        <dbReference type="ARBA" id="ARBA00058683"/>
    </source>
</evidence>
<dbReference type="Pfam" id="PF00441">
    <property type="entry name" value="Acyl-CoA_dh_1"/>
    <property type="match status" value="1"/>
</dbReference>
<dbReference type="OrthoDB" id="9807883at2"/>
<dbReference type="InterPro" id="IPR013786">
    <property type="entry name" value="AcylCoA_DH/ox_N"/>
</dbReference>
<dbReference type="AlphaFoldDB" id="Q3SUY7"/>
<dbReference type="FunFam" id="2.40.110.10:FF:000031">
    <property type="entry name" value="Acyl-CoA dehydrogenase, putative"/>
    <property type="match status" value="1"/>
</dbReference>
<sequence length="592" mass="62351">MTYRAPISDMLLALDGAGLRAAVEAGHYGDFDAEITTVVLEEAGRFASDVLAPLNRAGDRHGARLQDGRVTTAPGWADAYRRWTAAGWNAVSGPEDFGGQGLPLAINAACTEIWSAANTAFGLCPLVTLSAVEALAAHGSDTLKTIYLGKLVSGEWTGTMQLTEPQAGSDVGALRSRAERASDGSYRIFGTKIFITYGDHDMTDNIVHFVLARLPDAPDGTRGISLFLIPKFLVDADGSLGARNDIHASGIEHKLGIHGSPTCTMTMGDDGGAIGYLIGEENRGMRCMFTMMNQARLCVGLEGVGIAERASQQALAYARERRQGRAAGTSDGMSPIIAHPDVKRMLMQMRALTAAARAICYATAVSLDMAARAADPDVRTAAAARGALLTPIAKAFSTDIGNEVASLGIQVHGGMGFIEETGAAQHYRDARITSIYEGTNGIQAIDLVTRKLAADDGAAVSALLDELSDTVKRVEASNDPAFGTTGERLRDALGSLERAGKWLLERLESSPNDALAGATPYLRLFGSTLGGCKLAEEALAARESSAEFGDPRRYVTLARFFAETIAVQAPALERTVIDGADAVNGADTVLLA</sequence>
<reference evidence="15 16" key="1">
    <citation type="journal article" date="2006" name="Appl. Environ. Microbiol.">
        <title>Genome sequence of the chemolithoautotrophic nitrite-oxidizing bacterium Nitrobacter winogradskyi Nb-255.</title>
        <authorList>
            <person name="Starkenburg S.R."/>
            <person name="Chain P.S."/>
            <person name="Sayavedra-Soto L.A."/>
            <person name="Hauser L."/>
            <person name="Land M.L."/>
            <person name="Larimer F.W."/>
            <person name="Malfatti S.A."/>
            <person name="Klotz M.G."/>
            <person name="Bottomley P.J."/>
            <person name="Arp D.J."/>
            <person name="Hickey W.J."/>
        </authorList>
    </citation>
    <scope>NUCLEOTIDE SEQUENCE [LARGE SCALE GENOMIC DNA]</scope>
    <source>
        <strain evidence="16">ATCC 25391 / DSM 10237 / CIP 104748 / NCIMB 11846 / Nb-255</strain>
    </source>
</reference>
<dbReference type="InterPro" id="IPR009075">
    <property type="entry name" value="AcylCo_DH/oxidase_C"/>
</dbReference>
<dbReference type="GO" id="GO:0016627">
    <property type="term" value="F:oxidoreductase activity, acting on the CH-CH group of donors"/>
    <property type="evidence" value="ECO:0007669"/>
    <property type="project" value="InterPro"/>
</dbReference>
<dbReference type="GO" id="GO:0050660">
    <property type="term" value="F:flavin adenine dinucleotide binding"/>
    <property type="evidence" value="ECO:0007669"/>
    <property type="project" value="InterPro"/>
</dbReference>
<evidence type="ECO:0000313" key="16">
    <source>
        <dbReference type="Proteomes" id="UP000002531"/>
    </source>
</evidence>
<dbReference type="eggNOG" id="COG1960">
    <property type="taxonomic scope" value="Bacteria"/>
</dbReference>
<dbReference type="Pfam" id="PF02771">
    <property type="entry name" value="Acyl-CoA_dh_N"/>
    <property type="match status" value="1"/>
</dbReference>
<keyword evidence="4 10" id="KW-0274">FAD</keyword>
<evidence type="ECO:0000259" key="14">
    <source>
        <dbReference type="Pfam" id="PF12806"/>
    </source>
</evidence>
<evidence type="ECO:0000256" key="1">
    <source>
        <dbReference type="ARBA" id="ARBA00001974"/>
    </source>
</evidence>
<dbReference type="InterPro" id="IPR052166">
    <property type="entry name" value="Diverse_Acyl-CoA_DH"/>
</dbReference>
<feature type="domain" description="Acetyl-CoA dehydrogenase-like C-terminal" evidence="14">
    <location>
        <begin position="464"/>
        <end position="584"/>
    </location>
</feature>
<evidence type="ECO:0000259" key="12">
    <source>
        <dbReference type="Pfam" id="PF02770"/>
    </source>
</evidence>
<organism evidence="15 16">
    <name type="scientific">Nitrobacter winogradskyi (strain ATCC 25391 / DSM 10237 / CIP 104748 / NCIMB 11846 / Nb-255)</name>
    <dbReference type="NCBI Taxonomy" id="323098"/>
    <lineage>
        <taxon>Bacteria</taxon>
        <taxon>Pseudomonadati</taxon>
        <taxon>Pseudomonadota</taxon>
        <taxon>Alphaproteobacteria</taxon>
        <taxon>Hyphomicrobiales</taxon>
        <taxon>Nitrobacteraceae</taxon>
        <taxon>Nitrobacter</taxon>
    </lineage>
</organism>
<dbReference type="STRING" id="323098.Nwi_0637"/>
<dbReference type="InterPro" id="IPR036250">
    <property type="entry name" value="AcylCo_DH-like_C"/>
</dbReference>
<dbReference type="SUPFAM" id="SSF56645">
    <property type="entry name" value="Acyl-CoA dehydrogenase NM domain-like"/>
    <property type="match status" value="1"/>
</dbReference>
<feature type="domain" description="Acyl-CoA oxidase/dehydrogenase middle" evidence="12">
    <location>
        <begin position="160"/>
        <end position="267"/>
    </location>
</feature>
<dbReference type="InterPro" id="IPR006091">
    <property type="entry name" value="Acyl-CoA_Oxase/DH_mid-dom"/>
</dbReference>
<dbReference type="EMBL" id="CP000115">
    <property type="protein sequence ID" value="ABA03904.1"/>
    <property type="molecule type" value="Genomic_DNA"/>
</dbReference>
<dbReference type="Gene3D" id="1.10.540.10">
    <property type="entry name" value="Acyl-CoA dehydrogenase/oxidase, N-terminal domain"/>
    <property type="match status" value="1"/>
</dbReference>
<keyword evidence="5 10" id="KW-0560">Oxidoreductase</keyword>
<keyword evidence="3 10" id="KW-0285">Flavoprotein</keyword>
<comment type="function">
    <text evidence="7">Involved in the assimilation of dimethylsulphoniopropionate (DMSP), an important compound in the fixation of carbon in marine phytoplankton, by mediating the conversion of 3-(methylthio)propanoyl-CoA (MMPA-CoA) to 3-(methylthio)acryloyl-CoA (MTA-CoA).</text>
</comment>
<dbReference type="InterPro" id="IPR025878">
    <property type="entry name" value="Acyl-CoA_dh-like_C_dom"/>
</dbReference>
<evidence type="ECO:0000256" key="6">
    <source>
        <dbReference type="ARBA" id="ARBA00051388"/>
    </source>
</evidence>
<comment type="similarity">
    <text evidence="2 10">Belongs to the acyl-CoA dehydrogenase family.</text>
</comment>
<evidence type="ECO:0000256" key="9">
    <source>
        <dbReference type="ARBA" id="ARBA00069043"/>
    </source>
</evidence>
<dbReference type="Gene3D" id="1.20.140.10">
    <property type="entry name" value="Butyryl-CoA Dehydrogenase, subunit A, domain 3"/>
    <property type="match status" value="1"/>
</dbReference>
<name>Q3SUY7_NITWN</name>
<dbReference type="SUPFAM" id="SSF47203">
    <property type="entry name" value="Acyl-CoA dehydrogenase C-terminal domain-like"/>
    <property type="match status" value="1"/>
</dbReference>
<gene>
    <name evidence="15" type="ordered locus">Nwi_0637</name>
</gene>
<evidence type="ECO:0000256" key="10">
    <source>
        <dbReference type="RuleBase" id="RU362125"/>
    </source>
</evidence>
<evidence type="ECO:0000313" key="15">
    <source>
        <dbReference type="EMBL" id="ABA03904.1"/>
    </source>
</evidence>
<dbReference type="Proteomes" id="UP000002531">
    <property type="component" value="Chromosome"/>
</dbReference>
<dbReference type="Gene3D" id="2.40.110.10">
    <property type="entry name" value="Butyryl-CoA Dehydrogenase, subunit A, domain 2"/>
    <property type="match status" value="1"/>
</dbReference>
<comment type="catalytic activity">
    <reaction evidence="6">
        <text>3-(methylsulfanyl)propanoyl-CoA + oxidized [electron-transfer flavoprotein] + H(+) = 3-(methylsulfanyl)acryloyl-CoA + reduced [electron-transfer flavoprotein]</text>
        <dbReference type="Rhea" id="RHEA:52612"/>
        <dbReference type="Rhea" id="RHEA-COMP:10685"/>
        <dbReference type="Rhea" id="RHEA-COMP:10686"/>
        <dbReference type="ChEBI" id="CHEBI:15378"/>
        <dbReference type="ChEBI" id="CHEBI:57692"/>
        <dbReference type="ChEBI" id="CHEBI:58307"/>
        <dbReference type="ChEBI" id="CHEBI:82815"/>
        <dbReference type="ChEBI" id="CHEBI:84994"/>
        <dbReference type="EC" id="1.3.99.41"/>
    </reaction>
    <physiologicalReaction direction="left-to-right" evidence="6">
        <dbReference type="Rhea" id="RHEA:52613"/>
    </physiologicalReaction>
</comment>
<dbReference type="EC" id="1.3.99.41" evidence="8"/>
<evidence type="ECO:0000256" key="4">
    <source>
        <dbReference type="ARBA" id="ARBA00022827"/>
    </source>
</evidence>
<dbReference type="HOGENOM" id="CLU_018204_12_2_5"/>
<evidence type="ECO:0000256" key="8">
    <source>
        <dbReference type="ARBA" id="ARBA00066694"/>
    </source>
</evidence>
<dbReference type="Pfam" id="PF02770">
    <property type="entry name" value="Acyl-CoA_dh_M"/>
    <property type="match status" value="1"/>
</dbReference>
<comment type="cofactor">
    <cofactor evidence="1 10">
        <name>FAD</name>
        <dbReference type="ChEBI" id="CHEBI:57692"/>
    </cofactor>
</comment>
<dbReference type="RefSeq" id="WP_011313964.1">
    <property type="nucleotide sequence ID" value="NC_007406.1"/>
</dbReference>
<dbReference type="InterPro" id="IPR046373">
    <property type="entry name" value="Acyl-CoA_Oxase/DH_mid-dom_sf"/>
</dbReference>
<keyword evidence="16" id="KW-1185">Reference proteome</keyword>
<dbReference type="PANTHER" id="PTHR42803">
    <property type="entry name" value="ACYL-COA DEHYDROGENASE"/>
    <property type="match status" value="1"/>
</dbReference>
<evidence type="ECO:0000256" key="3">
    <source>
        <dbReference type="ARBA" id="ARBA00022630"/>
    </source>
</evidence>
<feature type="domain" description="Acyl-CoA dehydrogenase/oxidase N-terminal" evidence="13">
    <location>
        <begin position="40"/>
        <end position="155"/>
    </location>
</feature>
<feature type="domain" description="Acyl-CoA dehydrogenase/oxidase C-terminal" evidence="11">
    <location>
        <begin position="282"/>
        <end position="447"/>
    </location>
</feature>